<evidence type="ECO:0000313" key="1">
    <source>
        <dbReference type="EMBL" id="GBL84668.1"/>
    </source>
</evidence>
<gene>
    <name evidence="1" type="ORF">AVEN_191123_1</name>
</gene>
<keyword evidence="2" id="KW-1185">Reference proteome</keyword>
<reference evidence="1 2" key="1">
    <citation type="journal article" date="2019" name="Sci. Rep.">
        <title>Orb-weaving spider Araneus ventricosus genome elucidates the spidroin gene catalogue.</title>
        <authorList>
            <person name="Kono N."/>
            <person name="Nakamura H."/>
            <person name="Ohtoshi R."/>
            <person name="Moran D.A.P."/>
            <person name="Shinohara A."/>
            <person name="Yoshida Y."/>
            <person name="Fujiwara M."/>
            <person name="Mori M."/>
            <person name="Tomita M."/>
            <person name="Arakawa K."/>
        </authorList>
    </citation>
    <scope>NUCLEOTIDE SEQUENCE [LARGE SCALE GENOMIC DNA]</scope>
</reference>
<evidence type="ECO:0000313" key="2">
    <source>
        <dbReference type="Proteomes" id="UP000499080"/>
    </source>
</evidence>
<sequence>MSLLHIVACLKMIKNTWFEPVPVEPAVNEIVSLDKITGLEMENYIDKLEEDLSPTAEHRRSYGVALCFTARSCGGEIVRGGGGGNSKATILLAQ</sequence>
<dbReference type="EMBL" id="BGPR01000038">
    <property type="protein sequence ID" value="GBL84668.1"/>
    <property type="molecule type" value="Genomic_DNA"/>
</dbReference>
<protein>
    <submittedName>
        <fullName evidence="1">Uncharacterized protein</fullName>
    </submittedName>
</protein>
<name>A0A4Y2AY37_ARAVE</name>
<organism evidence="1 2">
    <name type="scientific">Araneus ventricosus</name>
    <name type="common">Orbweaver spider</name>
    <name type="synonym">Epeira ventricosa</name>
    <dbReference type="NCBI Taxonomy" id="182803"/>
    <lineage>
        <taxon>Eukaryota</taxon>
        <taxon>Metazoa</taxon>
        <taxon>Ecdysozoa</taxon>
        <taxon>Arthropoda</taxon>
        <taxon>Chelicerata</taxon>
        <taxon>Arachnida</taxon>
        <taxon>Araneae</taxon>
        <taxon>Araneomorphae</taxon>
        <taxon>Entelegynae</taxon>
        <taxon>Araneoidea</taxon>
        <taxon>Araneidae</taxon>
        <taxon>Araneus</taxon>
    </lineage>
</organism>
<comment type="caution">
    <text evidence="1">The sequence shown here is derived from an EMBL/GenBank/DDBJ whole genome shotgun (WGS) entry which is preliminary data.</text>
</comment>
<proteinExistence type="predicted"/>
<dbReference type="AlphaFoldDB" id="A0A4Y2AY37"/>
<accession>A0A4Y2AY37</accession>
<dbReference type="Proteomes" id="UP000499080">
    <property type="component" value="Unassembled WGS sequence"/>
</dbReference>